<dbReference type="PANTHER" id="PTHR30605:SF0">
    <property type="entry name" value="ANHYDRO-N-ACETYLMURAMIC ACID KINASE"/>
    <property type="match status" value="1"/>
</dbReference>
<dbReference type="Pfam" id="PF03702">
    <property type="entry name" value="AnmK"/>
    <property type="match status" value="1"/>
</dbReference>
<dbReference type="GO" id="GO:0005524">
    <property type="term" value="F:ATP binding"/>
    <property type="evidence" value="ECO:0007669"/>
    <property type="project" value="InterPro"/>
</dbReference>
<organism evidence="1 2">
    <name type="scientific">Echinicola soli</name>
    <dbReference type="NCBI Taxonomy" id="2591634"/>
    <lineage>
        <taxon>Bacteria</taxon>
        <taxon>Pseudomonadati</taxon>
        <taxon>Bacteroidota</taxon>
        <taxon>Cytophagia</taxon>
        <taxon>Cytophagales</taxon>
        <taxon>Cyclobacteriaceae</taxon>
        <taxon>Echinicola</taxon>
    </lineage>
</organism>
<protein>
    <submittedName>
        <fullName evidence="1">Anhydro-N-acetylmuramic acid kinase</fullName>
    </submittedName>
</protein>
<dbReference type="GO" id="GO:0016301">
    <property type="term" value="F:kinase activity"/>
    <property type="evidence" value="ECO:0007669"/>
    <property type="project" value="UniProtKB-KW"/>
</dbReference>
<dbReference type="Gene3D" id="3.30.420.40">
    <property type="match status" value="2"/>
</dbReference>
<dbReference type="EMBL" id="CP041253">
    <property type="protein sequence ID" value="QDH78665.1"/>
    <property type="molecule type" value="Genomic_DNA"/>
</dbReference>
<dbReference type="SUPFAM" id="SSF53067">
    <property type="entry name" value="Actin-like ATPase domain"/>
    <property type="match status" value="1"/>
</dbReference>
<gene>
    <name evidence="1" type="ORF">FKX85_06295</name>
</gene>
<keyword evidence="2" id="KW-1185">Reference proteome</keyword>
<dbReference type="InterPro" id="IPR043129">
    <property type="entry name" value="ATPase_NBD"/>
</dbReference>
<sequence length="358" mass="39240">MKSSKTYEAIGLMSGTSGDGLDIAHCSFQQNDRWDFKILKAETIPFPGTLAHRLLRSHLLSGEQLSMLDVDFGAWMGEQVSGFCQKHQLKPAIVCSHGHTVFHQPHLKMTKQIGSGWSLREKAGLPVINDFRSLDVALDGQGAPLAPVGDHYLFPEYDGCLNLGGIANISMIHQGQRMAFDVSPFNLLLNEVAAKKGLMYDDQGMLAAAGIINTAFLNQLNAIDFYTHTGAKSLGREEIESIFLPLLNQQNDTVENILATLVAHYTEQISRVVQQLFPLTKHKLLVTGGGAYNAFFIGQLQNKLGNQTEVIVPDRSIVEFKEALIFAFLGVLRLKNEVNTFASVTGASKDSCGGVFYP</sequence>
<dbReference type="Proteomes" id="UP000316614">
    <property type="component" value="Chromosome"/>
</dbReference>
<evidence type="ECO:0000313" key="1">
    <source>
        <dbReference type="EMBL" id="QDH78665.1"/>
    </source>
</evidence>
<dbReference type="GO" id="GO:0016773">
    <property type="term" value="F:phosphotransferase activity, alcohol group as acceptor"/>
    <property type="evidence" value="ECO:0007669"/>
    <property type="project" value="InterPro"/>
</dbReference>
<proteinExistence type="predicted"/>
<evidence type="ECO:0000313" key="2">
    <source>
        <dbReference type="Proteomes" id="UP000316614"/>
    </source>
</evidence>
<dbReference type="PANTHER" id="PTHR30605">
    <property type="entry name" value="ANHYDRO-N-ACETYLMURAMIC ACID KINASE"/>
    <property type="match status" value="1"/>
</dbReference>
<dbReference type="GO" id="GO:0009254">
    <property type="term" value="P:peptidoglycan turnover"/>
    <property type="evidence" value="ECO:0007669"/>
    <property type="project" value="InterPro"/>
</dbReference>
<name>A0A514CFR3_9BACT</name>
<reference evidence="1 2" key="1">
    <citation type="submission" date="2019-06" db="EMBL/GenBank/DDBJ databases">
        <title>Echinicola alkalisoli sp. nov. isolated from saline soil.</title>
        <authorList>
            <person name="Sun J.-Q."/>
            <person name="Xu L."/>
        </authorList>
    </citation>
    <scope>NUCLEOTIDE SEQUENCE [LARGE SCALE GENOMIC DNA]</scope>
    <source>
        <strain evidence="1 2">LN3S3</strain>
    </source>
</reference>
<dbReference type="KEGG" id="echi:FKX85_06295"/>
<dbReference type="GO" id="GO:0006040">
    <property type="term" value="P:amino sugar metabolic process"/>
    <property type="evidence" value="ECO:0007669"/>
    <property type="project" value="InterPro"/>
</dbReference>
<accession>A0A514CFR3</accession>
<keyword evidence="1" id="KW-0808">Transferase</keyword>
<dbReference type="InterPro" id="IPR005338">
    <property type="entry name" value="Anhydro_N_Ac-Mur_kinase"/>
</dbReference>
<keyword evidence="1" id="KW-0418">Kinase</keyword>
<dbReference type="RefSeq" id="WP_141613919.1">
    <property type="nucleotide sequence ID" value="NZ_CP041253.1"/>
</dbReference>
<dbReference type="OrthoDB" id="9763949at2"/>
<dbReference type="AlphaFoldDB" id="A0A514CFR3"/>